<gene>
    <name evidence="2" type="ORF">GCM10022200_12360</name>
</gene>
<name>A0ABP7AFC7_9MICO</name>
<keyword evidence="1" id="KW-0812">Transmembrane</keyword>
<feature type="transmembrane region" description="Helical" evidence="1">
    <location>
        <begin position="153"/>
        <end position="178"/>
    </location>
</feature>
<dbReference type="RefSeq" id="WP_344737089.1">
    <property type="nucleotide sequence ID" value="NZ_BAAAYU010000003.1"/>
</dbReference>
<feature type="transmembrane region" description="Helical" evidence="1">
    <location>
        <begin position="112"/>
        <end position="132"/>
    </location>
</feature>
<evidence type="ECO:0000313" key="3">
    <source>
        <dbReference type="Proteomes" id="UP001501697"/>
    </source>
</evidence>
<feature type="transmembrane region" description="Helical" evidence="1">
    <location>
        <begin position="67"/>
        <end position="92"/>
    </location>
</feature>
<keyword evidence="1" id="KW-1133">Transmembrane helix</keyword>
<keyword evidence="3" id="KW-1185">Reference proteome</keyword>
<feature type="transmembrane region" description="Helical" evidence="1">
    <location>
        <begin position="35"/>
        <end position="55"/>
    </location>
</feature>
<reference evidence="3" key="1">
    <citation type="journal article" date="2019" name="Int. J. Syst. Evol. Microbiol.">
        <title>The Global Catalogue of Microorganisms (GCM) 10K type strain sequencing project: providing services to taxonomists for standard genome sequencing and annotation.</title>
        <authorList>
            <consortium name="The Broad Institute Genomics Platform"/>
            <consortium name="The Broad Institute Genome Sequencing Center for Infectious Disease"/>
            <person name="Wu L."/>
            <person name="Ma J."/>
        </authorList>
    </citation>
    <scope>NUCLEOTIDE SEQUENCE [LARGE SCALE GENOMIC DNA]</scope>
    <source>
        <strain evidence="3">JCM 16544</strain>
    </source>
</reference>
<sequence length="192" mass="18862">MTTRQVRAARGAIGALVAVLLGAAAHTIGGGAAPSPGVVAAVALLAWPFAVLLAGRRLAGWRVAATVLIAQLFLHVAFTLVGHGTAAVASPAGHHGAVSLALLSGPSVAPDASMTAMHVVAAAATIVVLYSGERMLRALARGMRSVFARIGAIAAPVAGGPLAATTAPVTAPAFLLALSSLSRRGPPALAAR</sequence>
<protein>
    <submittedName>
        <fullName evidence="2">Uncharacterized protein</fullName>
    </submittedName>
</protein>
<accession>A0ABP7AFC7</accession>
<comment type="caution">
    <text evidence="2">The sequence shown here is derived from an EMBL/GenBank/DDBJ whole genome shotgun (WGS) entry which is preliminary data.</text>
</comment>
<evidence type="ECO:0000313" key="2">
    <source>
        <dbReference type="EMBL" id="GAA3631051.1"/>
    </source>
</evidence>
<organism evidence="2 3">
    <name type="scientific">Microbacterium awajiense</name>
    <dbReference type="NCBI Taxonomy" id="415214"/>
    <lineage>
        <taxon>Bacteria</taxon>
        <taxon>Bacillati</taxon>
        <taxon>Actinomycetota</taxon>
        <taxon>Actinomycetes</taxon>
        <taxon>Micrococcales</taxon>
        <taxon>Microbacteriaceae</taxon>
        <taxon>Microbacterium</taxon>
    </lineage>
</organism>
<evidence type="ECO:0000256" key="1">
    <source>
        <dbReference type="SAM" id="Phobius"/>
    </source>
</evidence>
<dbReference type="EMBL" id="BAAAYU010000003">
    <property type="protein sequence ID" value="GAA3631051.1"/>
    <property type="molecule type" value="Genomic_DNA"/>
</dbReference>
<dbReference type="Proteomes" id="UP001501697">
    <property type="component" value="Unassembled WGS sequence"/>
</dbReference>
<proteinExistence type="predicted"/>
<keyword evidence="1" id="KW-0472">Membrane</keyword>